<dbReference type="Pfam" id="PF00561">
    <property type="entry name" value="Abhydrolase_1"/>
    <property type="match status" value="1"/>
</dbReference>
<dbReference type="AlphaFoldDB" id="A0A238W0B5"/>
<evidence type="ECO:0000313" key="2">
    <source>
        <dbReference type="EMBL" id="SNR39861.1"/>
    </source>
</evidence>
<dbReference type="InterPro" id="IPR000073">
    <property type="entry name" value="AB_hydrolase_1"/>
</dbReference>
<dbReference type="RefSeq" id="WP_089369890.1">
    <property type="nucleotide sequence ID" value="NZ_BMEP01000002.1"/>
</dbReference>
<dbReference type="InterPro" id="IPR050266">
    <property type="entry name" value="AB_hydrolase_sf"/>
</dbReference>
<dbReference type="Proteomes" id="UP000198379">
    <property type="component" value="Unassembled WGS sequence"/>
</dbReference>
<keyword evidence="3" id="KW-1185">Reference proteome</keyword>
<evidence type="ECO:0000313" key="3">
    <source>
        <dbReference type="Proteomes" id="UP000198379"/>
    </source>
</evidence>
<dbReference type="EMBL" id="FZNY01000001">
    <property type="protein sequence ID" value="SNR39861.1"/>
    <property type="molecule type" value="Genomic_DNA"/>
</dbReference>
<evidence type="ECO:0000259" key="1">
    <source>
        <dbReference type="Pfam" id="PF00561"/>
    </source>
</evidence>
<organism evidence="2 3">
    <name type="scientific">Dokdonia pacifica</name>
    <dbReference type="NCBI Taxonomy" id="1627892"/>
    <lineage>
        <taxon>Bacteria</taxon>
        <taxon>Pseudomonadati</taxon>
        <taxon>Bacteroidota</taxon>
        <taxon>Flavobacteriia</taxon>
        <taxon>Flavobacteriales</taxon>
        <taxon>Flavobacteriaceae</taxon>
        <taxon>Dokdonia</taxon>
    </lineage>
</organism>
<sequence length="264" mass="30173">MEITHKGSRIFYTDQGEGSPIILIHGFLENSTMWEILLPFLVKKHRVICIDLLGHGKTECLGYIHTMQDFSETVHAVINELHLNQVILIGHSMGGYVGIAFAKAYPEKVNALCLLNSTPEADREERKQLRLRANQMAKTQFEQLIRMSFINLFDPASKEIYHDDIAVALDHALQTPVQGYIASNEGMRLREDATTFWKNASFKRGMILGEKDWIIDADKQKEKFASYIEHFSIIKGGHMSHISNRDAMIMDILNFLDITTHRIT</sequence>
<name>A0A238W0B5_9FLAO</name>
<dbReference type="InterPro" id="IPR029058">
    <property type="entry name" value="AB_hydrolase_fold"/>
</dbReference>
<accession>A0A238W0B5</accession>
<reference evidence="2 3" key="1">
    <citation type="submission" date="2017-06" db="EMBL/GenBank/DDBJ databases">
        <authorList>
            <person name="Kim H.J."/>
            <person name="Triplett B.A."/>
        </authorList>
    </citation>
    <scope>NUCLEOTIDE SEQUENCE [LARGE SCALE GENOMIC DNA]</scope>
    <source>
        <strain evidence="2 3">DSM 25597</strain>
    </source>
</reference>
<dbReference type="PRINTS" id="PR00111">
    <property type="entry name" value="ABHYDROLASE"/>
</dbReference>
<dbReference type="SUPFAM" id="SSF53474">
    <property type="entry name" value="alpha/beta-Hydrolases"/>
    <property type="match status" value="1"/>
</dbReference>
<dbReference type="PANTHER" id="PTHR43798">
    <property type="entry name" value="MONOACYLGLYCEROL LIPASE"/>
    <property type="match status" value="1"/>
</dbReference>
<dbReference type="Gene3D" id="3.40.50.1820">
    <property type="entry name" value="alpha/beta hydrolase"/>
    <property type="match status" value="1"/>
</dbReference>
<proteinExistence type="predicted"/>
<protein>
    <submittedName>
        <fullName evidence="2">Pimeloyl-ACP methyl ester carboxylesterase</fullName>
    </submittedName>
</protein>
<dbReference type="OrthoDB" id="252464at2"/>
<feature type="domain" description="AB hydrolase-1" evidence="1">
    <location>
        <begin position="20"/>
        <end position="243"/>
    </location>
</feature>
<gene>
    <name evidence="2" type="ORF">SAMN06265376_101557</name>
</gene>